<feature type="transmembrane region" description="Helical" evidence="1">
    <location>
        <begin position="93"/>
        <end position="110"/>
    </location>
</feature>
<evidence type="ECO:0000256" key="2">
    <source>
        <dbReference type="SAM" id="SignalP"/>
    </source>
</evidence>
<sequence>MSNFFSLSCVFSFFVLPLPSLTRSLLAVRSLPRTTRSGVVSIISSYSSPLLSLCSLPAPAFLFRPSRACLFYHQLLVAIFIRIPYIYEEKMEVYEIIVVLVVNNCIQFMFPRSVFR</sequence>
<evidence type="ECO:0000313" key="3">
    <source>
        <dbReference type="EMBL" id="PBK67659.1"/>
    </source>
</evidence>
<keyword evidence="1" id="KW-0472">Membrane</keyword>
<evidence type="ECO:0000256" key="1">
    <source>
        <dbReference type="SAM" id="Phobius"/>
    </source>
</evidence>
<dbReference type="Proteomes" id="UP000218334">
    <property type="component" value="Unassembled WGS sequence"/>
</dbReference>
<feature type="non-terminal residue" evidence="3">
    <location>
        <position position="116"/>
    </location>
</feature>
<evidence type="ECO:0000313" key="4">
    <source>
        <dbReference type="Proteomes" id="UP000218334"/>
    </source>
</evidence>
<feature type="chain" id="PRO_5013930904" evidence="2">
    <location>
        <begin position="23"/>
        <end position="116"/>
    </location>
</feature>
<keyword evidence="1" id="KW-0812">Transmembrane</keyword>
<protein>
    <submittedName>
        <fullName evidence="3">Uncharacterized protein</fullName>
    </submittedName>
</protein>
<name>A0A2H3B9U8_9AGAR</name>
<organism evidence="3 4">
    <name type="scientific">Armillaria solidipes</name>
    <dbReference type="NCBI Taxonomy" id="1076256"/>
    <lineage>
        <taxon>Eukaryota</taxon>
        <taxon>Fungi</taxon>
        <taxon>Dikarya</taxon>
        <taxon>Basidiomycota</taxon>
        <taxon>Agaricomycotina</taxon>
        <taxon>Agaricomycetes</taxon>
        <taxon>Agaricomycetidae</taxon>
        <taxon>Agaricales</taxon>
        <taxon>Marasmiineae</taxon>
        <taxon>Physalacriaceae</taxon>
        <taxon>Armillaria</taxon>
    </lineage>
</organism>
<keyword evidence="1" id="KW-1133">Transmembrane helix</keyword>
<gene>
    <name evidence="3" type="ORF">ARMSODRAFT_914799</name>
</gene>
<keyword evidence="2" id="KW-0732">Signal</keyword>
<feature type="signal peptide" evidence="2">
    <location>
        <begin position="1"/>
        <end position="22"/>
    </location>
</feature>
<dbReference type="EMBL" id="KZ293435">
    <property type="protein sequence ID" value="PBK67659.1"/>
    <property type="molecule type" value="Genomic_DNA"/>
</dbReference>
<keyword evidence="4" id="KW-1185">Reference proteome</keyword>
<feature type="transmembrane region" description="Helical" evidence="1">
    <location>
        <begin position="70"/>
        <end position="87"/>
    </location>
</feature>
<reference evidence="4" key="1">
    <citation type="journal article" date="2017" name="Nat. Ecol. Evol.">
        <title>Genome expansion and lineage-specific genetic innovations in the forest pathogenic fungi Armillaria.</title>
        <authorList>
            <person name="Sipos G."/>
            <person name="Prasanna A.N."/>
            <person name="Walter M.C."/>
            <person name="O'Connor E."/>
            <person name="Balint B."/>
            <person name="Krizsan K."/>
            <person name="Kiss B."/>
            <person name="Hess J."/>
            <person name="Varga T."/>
            <person name="Slot J."/>
            <person name="Riley R."/>
            <person name="Boka B."/>
            <person name="Rigling D."/>
            <person name="Barry K."/>
            <person name="Lee J."/>
            <person name="Mihaltcheva S."/>
            <person name="LaButti K."/>
            <person name="Lipzen A."/>
            <person name="Waldron R."/>
            <person name="Moloney N.M."/>
            <person name="Sperisen C."/>
            <person name="Kredics L."/>
            <person name="Vagvoelgyi C."/>
            <person name="Patrignani A."/>
            <person name="Fitzpatrick D."/>
            <person name="Nagy I."/>
            <person name="Doyle S."/>
            <person name="Anderson J.B."/>
            <person name="Grigoriev I.V."/>
            <person name="Gueldener U."/>
            <person name="Muensterkoetter M."/>
            <person name="Nagy L.G."/>
        </authorList>
    </citation>
    <scope>NUCLEOTIDE SEQUENCE [LARGE SCALE GENOMIC DNA]</scope>
    <source>
        <strain evidence="4">28-4</strain>
    </source>
</reference>
<proteinExistence type="predicted"/>
<dbReference type="AlphaFoldDB" id="A0A2H3B9U8"/>
<accession>A0A2H3B9U8</accession>